<evidence type="ECO:0000313" key="2">
    <source>
        <dbReference type="Proteomes" id="UP000238358"/>
    </source>
</evidence>
<proteinExistence type="predicted"/>
<protein>
    <submittedName>
        <fullName evidence="1">Uncharacterized protein</fullName>
    </submittedName>
</protein>
<evidence type="ECO:0000313" key="1">
    <source>
        <dbReference type="EMBL" id="AVO27911.1"/>
    </source>
</evidence>
<dbReference type="RefSeq" id="WP_027895646.1">
    <property type="nucleotide sequence ID" value="NZ_CP027569.1"/>
</dbReference>
<dbReference type="AlphaFoldDB" id="A0A2S0M8W2"/>
<dbReference type="Proteomes" id="UP000238358">
    <property type="component" value="Chromosome"/>
</dbReference>
<dbReference type="EMBL" id="CP027569">
    <property type="protein sequence ID" value="AVO27911.1"/>
    <property type="molecule type" value="Genomic_DNA"/>
</dbReference>
<name>A0A2S0M8W2_MEGEL</name>
<gene>
    <name evidence="1" type="ORF">C6Y28_09930</name>
</gene>
<reference evidence="1 2" key="1">
    <citation type="journal article" date="2018" name="Genome Announc.">
        <title>Complete genomes of two Megasphaera elsdenii strains, NCIMB 702410 and ATCC 25940.</title>
        <authorList>
            <person name="Hatmaker E.A."/>
            <person name="O'Dell K."/>
            <person name="Riley L.A."/>
            <person name="Klingeman D.M."/>
            <person name="Guss A.M."/>
        </authorList>
    </citation>
    <scope>NUCLEOTIDE SEQUENCE [LARGE SCALE GENOMIC DNA]</scope>
    <source>
        <strain evidence="1 2">NCIMB702410</strain>
    </source>
</reference>
<organism evidence="1 2">
    <name type="scientific">Megasphaera elsdenii</name>
    <dbReference type="NCBI Taxonomy" id="907"/>
    <lineage>
        <taxon>Bacteria</taxon>
        <taxon>Bacillati</taxon>
        <taxon>Bacillota</taxon>
        <taxon>Negativicutes</taxon>
        <taxon>Veillonellales</taxon>
        <taxon>Veillonellaceae</taxon>
        <taxon>Megasphaera</taxon>
    </lineage>
</organism>
<accession>A0A2S0M8W2</accession>
<sequence>MGKTRKICLFIVEGIADESSLALPLQNIFDSYYKQKGIEFQITHGDITSRNGTTVQNIVAKIGKAVTNFLNRHHLQKKDIYQVVQIVDMDGAYIENSGVVFDASKSFSQYPFYGENKIFVQSPEKISLLQERNCRKSQNLERIISLPQVMGIPYDIYYFSCNMDHVLHDNANMDDTKKVDEAEKFADKFGNDSEGFLGFIESVYPKSVDCNKEKSWEYIRMKNNSLTRCSNFILFFDHNQ</sequence>
<dbReference type="OrthoDB" id="2110614at2"/>